<dbReference type="CDD" id="cd07440">
    <property type="entry name" value="RGS"/>
    <property type="match status" value="1"/>
</dbReference>
<dbReference type="SMART" id="SM00315">
    <property type="entry name" value="RGS"/>
    <property type="match status" value="1"/>
</dbReference>
<reference evidence="2" key="1">
    <citation type="submission" date="2022-10" db="EMBL/GenBank/DDBJ databases">
        <title>Novel sulphate-reducing endosymbionts in the free-living metamonad Anaeramoeba.</title>
        <authorList>
            <person name="Jerlstrom-Hultqvist J."/>
            <person name="Cepicka I."/>
            <person name="Gallot-Lavallee L."/>
            <person name="Salas-Leiva D."/>
            <person name="Curtis B.A."/>
            <person name="Zahonova K."/>
            <person name="Pipaliya S."/>
            <person name="Dacks J."/>
            <person name="Roger A.J."/>
        </authorList>
    </citation>
    <scope>NUCLEOTIDE SEQUENCE</scope>
    <source>
        <strain evidence="2">BMAN</strain>
    </source>
</reference>
<name>A0A9Q0LJ53_ANAIG</name>
<dbReference type="InterPro" id="IPR006869">
    <property type="entry name" value="DUF547"/>
</dbReference>
<keyword evidence="3" id="KW-1185">Reference proteome</keyword>
<dbReference type="InterPro" id="IPR036305">
    <property type="entry name" value="RGS_sf"/>
</dbReference>
<evidence type="ECO:0000259" key="1">
    <source>
        <dbReference type="PROSITE" id="PS50132"/>
    </source>
</evidence>
<comment type="caution">
    <text evidence="2">The sequence shown here is derived from an EMBL/GenBank/DDBJ whole genome shotgun (WGS) entry which is preliminary data.</text>
</comment>
<evidence type="ECO:0000313" key="3">
    <source>
        <dbReference type="Proteomes" id="UP001149090"/>
    </source>
</evidence>
<dbReference type="Gene3D" id="1.10.167.10">
    <property type="entry name" value="Regulator of G-protein Signalling 4, domain 2"/>
    <property type="match status" value="1"/>
</dbReference>
<dbReference type="OrthoDB" id="418495at2759"/>
<feature type="domain" description="RGS" evidence="1">
    <location>
        <begin position="38"/>
        <end position="162"/>
    </location>
</feature>
<evidence type="ECO:0000313" key="2">
    <source>
        <dbReference type="EMBL" id="KAJ5073862.1"/>
    </source>
</evidence>
<dbReference type="PANTHER" id="PTHR46361:SF3">
    <property type="entry name" value="ELECTRON CARRIER_ PROTEIN DISULFIDE OXIDOREDUCTASE"/>
    <property type="match status" value="1"/>
</dbReference>
<organism evidence="2 3">
    <name type="scientific">Anaeramoeba ignava</name>
    <name type="common">Anaerobic marine amoeba</name>
    <dbReference type="NCBI Taxonomy" id="1746090"/>
    <lineage>
        <taxon>Eukaryota</taxon>
        <taxon>Metamonada</taxon>
        <taxon>Anaeramoebidae</taxon>
        <taxon>Anaeramoeba</taxon>
    </lineage>
</organism>
<protein>
    <submittedName>
        <fullName evidence="2">Electron carrier/ protein disulfide oxidoreductase</fullName>
    </submittedName>
</protein>
<accession>A0A9Q0LJ53</accession>
<dbReference type="Pfam" id="PF04784">
    <property type="entry name" value="DUF547"/>
    <property type="match status" value="1"/>
</dbReference>
<dbReference type="PRINTS" id="PR01301">
    <property type="entry name" value="RGSPROTEIN"/>
</dbReference>
<gene>
    <name evidence="2" type="ORF">M0811_08135</name>
</gene>
<dbReference type="Proteomes" id="UP001149090">
    <property type="component" value="Unassembled WGS sequence"/>
</dbReference>
<dbReference type="AlphaFoldDB" id="A0A9Q0LJ53"/>
<dbReference type="PROSITE" id="PS50132">
    <property type="entry name" value="RGS"/>
    <property type="match status" value="1"/>
</dbReference>
<dbReference type="SUPFAM" id="SSF48097">
    <property type="entry name" value="Regulator of G-protein signaling, RGS"/>
    <property type="match status" value="1"/>
</dbReference>
<dbReference type="PANTHER" id="PTHR46361">
    <property type="entry name" value="ELECTRON CARRIER/ PROTEIN DISULFIDE OXIDOREDUCTASE"/>
    <property type="match status" value="1"/>
</dbReference>
<dbReference type="InterPro" id="IPR044926">
    <property type="entry name" value="RGS_subdomain_2"/>
</dbReference>
<dbReference type="InterPro" id="IPR016137">
    <property type="entry name" value="RGS"/>
</dbReference>
<dbReference type="EMBL" id="JAPDFW010000071">
    <property type="protein sequence ID" value="KAJ5073862.1"/>
    <property type="molecule type" value="Genomic_DNA"/>
</dbReference>
<sequence>MRNESFDNEKFDLKKNPVFPNEKNHKVFKIIEETVKKELYEILSEKIKFEFLKDFCIQTHSKELIFFYIEITLYKMHFINQESNNENSEIDVESLAKSIIEQYILPDSPFEINIDQNVANDIIKETPKNFHSFDKSLIHVLELLNDSIFPRFIKSQTYLEMQNKIELEQIKIYQNDAQEIKSRYQDYEIILDRNYDKTILNYREWRTQSREPNLVAVHLLQFILHIIRKSIERDRDFNLEEVSYSVLFRRFVVFSSELKKISLDDLGKDELKCFFINIYHVMLLHLTILYGPPIQNRDNRTNFKYIISDLQFCLDDIKYGILRNNTGKNSTSKDYFRENDVRKKYVVPLDPKINFVLSNLSEFSPPIRVFFPENIDHQLEVGGFEMCSKVEIIIKEKKKSKSYKVEISPMFEFFGKDFGNDAKEIISNISKYFPNQKKELIQEAIKTNQKIRIIYPAYKSRNVLMKSSKIPDELPKKYGDIDYLIKN</sequence>
<proteinExistence type="predicted"/>
<dbReference type="Pfam" id="PF00615">
    <property type="entry name" value="RGS"/>
    <property type="match status" value="1"/>
</dbReference>